<comment type="caution">
    <text evidence="1">The sequence shown here is derived from an EMBL/GenBank/DDBJ whole genome shotgun (WGS) entry which is preliminary data.</text>
</comment>
<dbReference type="Proteomes" id="UP000076925">
    <property type="component" value="Unassembled WGS sequence"/>
</dbReference>
<accession>A0A139X4K3</accession>
<sequence>MKLFESQLKYVSIFKLAIVAIASLLLPILDAKAQENMTEQAELTNNSNNVLSLPAHQQVCPSSRLLPKRSFETTKYLVYICRGEKAGSLGYYVRLSKTEGGKTTIPVTQANGETYIAIKEELAHAINPYELIVIKKGRLILKERVRSAFKGDGQPLTVTSDQ</sequence>
<dbReference type="OrthoDB" id="574433at2"/>
<protein>
    <submittedName>
        <fullName evidence="1">Uncharacterized protein</fullName>
    </submittedName>
</protein>
<dbReference type="AlphaFoldDB" id="A0A139X4K3"/>
<evidence type="ECO:0000313" key="2">
    <source>
        <dbReference type="Proteomes" id="UP000076925"/>
    </source>
</evidence>
<name>A0A139X4K3_9CYAN</name>
<evidence type="ECO:0000313" key="1">
    <source>
        <dbReference type="EMBL" id="KYC39641.1"/>
    </source>
</evidence>
<dbReference type="EMBL" id="ANNX02000033">
    <property type="protein sequence ID" value="KYC39641.1"/>
    <property type="molecule type" value="Genomic_DNA"/>
</dbReference>
<gene>
    <name evidence="1" type="ORF">WA1_30335</name>
</gene>
<keyword evidence="2" id="KW-1185">Reference proteome</keyword>
<reference evidence="1 2" key="1">
    <citation type="journal article" date="2013" name="Genome Biol. Evol.">
        <title>Genomes of Stigonematalean cyanobacteria (subsection V) and the evolution of oxygenic photosynthesis from prokaryotes to plastids.</title>
        <authorList>
            <person name="Dagan T."/>
            <person name="Roettger M."/>
            <person name="Stucken K."/>
            <person name="Landan G."/>
            <person name="Koch R."/>
            <person name="Major P."/>
            <person name="Gould S.B."/>
            <person name="Goremykin V.V."/>
            <person name="Rippka R."/>
            <person name="Tandeau de Marsac N."/>
            <person name="Gugger M."/>
            <person name="Lockhart P.J."/>
            <person name="Allen J.F."/>
            <person name="Brune I."/>
            <person name="Maus I."/>
            <person name="Puhler A."/>
            <person name="Martin W.F."/>
        </authorList>
    </citation>
    <scope>NUCLEOTIDE SEQUENCE [LARGE SCALE GENOMIC DNA]</scope>
    <source>
        <strain evidence="1 2">PCC 7110</strain>
    </source>
</reference>
<dbReference type="RefSeq" id="WP_017740573.1">
    <property type="nucleotide sequence ID" value="NZ_KQ976354.1"/>
</dbReference>
<organism evidence="1 2">
    <name type="scientific">Scytonema hofmannii PCC 7110</name>
    <dbReference type="NCBI Taxonomy" id="128403"/>
    <lineage>
        <taxon>Bacteria</taxon>
        <taxon>Bacillati</taxon>
        <taxon>Cyanobacteriota</taxon>
        <taxon>Cyanophyceae</taxon>
        <taxon>Nostocales</taxon>
        <taxon>Scytonemataceae</taxon>
        <taxon>Scytonema</taxon>
    </lineage>
</organism>
<proteinExistence type="predicted"/>